<keyword evidence="3" id="KW-1185">Reference proteome</keyword>
<feature type="region of interest" description="Disordered" evidence="1">
    <location>
        <begin position="44"/>
        <end position="81"/>
    </location>
</feature>
<protein>
    <recommendedName>
        <fullName evidence="4">DUF732 domain-containing protein</fullName>
    </recommendedName>
</protein>
<evidence type="ECO:0008006" key="4">
    <source>
        <dbReference type="Google" id="ProtNLM"/>
    </source>
</evidence>
<dbReference type="Proteomes" id="UP001499882">
    <property type="component" value="Unassembled WGS sequence"/>
</dbReference>
<evidence type="ECO:0000313" key="2">
    <source>
        <dbReference type="EMBL" id="GAA4747010.1"/>
    </source>
</evidence>
<dbReference type="EMBL" id="BAABKN010000023">
    <property type="protein sequence ID" value="GAA4747010.1"/>
    <property type="molecule type" value="Genomic_DNA"/>
</dbReference>
<evidence type="ECO:0000256" key="1">
    <source>
        <dbReference type="SAM" id="MobiDB-lite"/>
    </source>
</evidence>
<comment type="caution">
    <text evidence="2">The sequence shown here is derived from an EMBL/GenBank/DDBJ whole genome shotgun (WGS) entry which is preliminary data.</text>
</comment>
<feature type="region of interest" description="Disordered" evidence="1">
    <location>
        <begin position="160"/>
        <end position="189"/>
    </location>
</feature>
<evidence type="ECO:0000313" key="3">
    <source>
        <dbReference type="Proteomes" id="UP001499882"/>
    </source>
</evidence>
<sequence>MQSDPDLLRIEEKTCMDRPTNIALKVAGIALTLGFLGGALAGCGGSDGDEAPKADASKADAPTSDAPRSDAPRSDAPKDVSTEDFCEQFLGLAKQLVKIDIKDPAESIARIKEWAAGMEDYGTPSEMTDEVRQGMEVVVSRFVELPADATAEELQTVGADLSAEDSKATQAFGTWTGENCPQQPDISAQ</sequence>
<gene>
    <name evidence="2" type="ORF">GCM10023350_34710</name>
</gene>
<accession>A0ABP8Z5B8</accession>
<reference evidence="3" key="1">
    <citation type="journal article" date="2019" name="Int. J. Syst. Evol. Microbiol.">
        <title>The Global Catalogue of Microorganisms (GCM) 10K type strain sequencing project: providing services to taxonomists for standard genome sequencing and annotation.</title>
        <authorList>
            <consortium name="The Broad Institute Genomics Platform"/>
            <consortium name="The Broad Institute Genome Sequencing Center for Infectious Disease"/>
            <person name="Wu L."/>
            <person name="Ma J."/>
        </authorList>
    </citation>
    <scope>NUCLEOTIDE SEQUENCE [LARGE SCALE GENOMIC DNA]</scope>
    <source>
        <strain evidence="3">JCM 18532</strain>
    </source>
</reference>
<feature type="compositionally biased region" description="Basic and acidic residues" evidence="1">
    <location>
        <begin position="67"/>
        <end position="81"/>
    </location>
</feature>
<proteinExistence type="predicted"/>
<organism evidence="2 3">
    <name type="scientific">Nocardioides endophyticus</name>
    <dbReference type="NCBI Taxonomy" id="1353775"/>
    <lineage>
        <taxon>Bacteria</taxon>
        <taxon>Bacillati</taxon>
        <taxon>Actinomycetota</taxon>
        <taxon>Actinomycetes</taxon>
        <taxon>Propionibacteriales</taxon>
        <taxon>Nocardioidaceae</taxon>
        <taxon>Nocardioides</taxon>
    </lineage>
</organism>
<dbReference type="RefSeq" id="WP_345528149.1">
    <property type="nucleotide sequence ID" value="NZ_BAABKN010000023.1"/>
</dbReference>
<feature type="compositionally biased region" description="Polar residues" evidence="1">
    <location>
        <begin position="168"/>
        <end position="189"/>
    </location>
</feature>
<name>A0ABP8Z5B8_9ACTN</name>